<sequence length="103" mass="10984">MGPGGRGGAEGFIRPPPGPPLRSASSIEKGRRAGGGAREKRRGGGGKGSITSSSAHLWLLMELLVLLWPRLLWRHLCPEGPIMGGKSPIQYSALWSSEEAEIR</sequence>
<dbReference type="AlphaFoldDB" id="A0ABD2I853"/>
<evidence type="ECO:0000256" key="1">
    <source>
        <dbReference type="SAM" id="MobiDB-lite"/>
    </source>
</evidence>
<evidence type="ECO:0000313" key="2">
    <source>
        <dbReference type="EMBL" id="KAL3073616.1"/>
    </source>
</evidence>
<dbReference type="Proteomes" id="UP001620626">
    <property type="component" value="Unassembled WGS sequence"/>
</dbReference>
<feature type="region of interest" description="Disordered" evidence="1">
    <location>
        <begin position="1"/>
        <end position="50"/>
    </location>
</feature>
<protein>
    <submittedName>
        <fullName evidence="2">Uncharacterized protein</fullName>
    </submittedName>
</protein>
<dbReference type="EMBL" id="JBICBT010001316">
    <property type="protein sequence ID" value="KAL3073616.1"/>
    <property type="molecule type" value="Genomic_DNA"/>
</dbReference>
<comment type="caution">
    <text evidence="2">The sequence shown here is derived from an EMBL/GenBank/DDBJ whole genome shotgun (WGS) entry which is preliminary data.</text>
</comment>
<proteinExistence type="predicted"/>
<feature type="compositionally biased region" description="Gly residues" evidence="1">
    <location>
        <begin position="1"/>
        <end position="10"/>
    </location>
</feature>
<accession>A0ABD2I853</accession>
<organism evidence="2 3">
    <name type="scientific">Heterodera trifolii</name>
    <dbReference type="NCBI Taxonomy" id="157864"/>
    <lineage>
        <taxon>Eukaryota</taxon>
        <taxon>Metazoa</taxon>
        <taxon>Ecdysozoa</taxon>
        <taxon>Nematoda</taxon>
        <taxon>Chromadorea</taxon>
        <taxon>Rhabditida</taxon>
        <taxon>Tylenchina</taxon>
        <taxon>Tylenchomorpha</taxon>
        <taxon>Tylenchoidea</taxon>
        <taxon>Heteroderidae</taxon>
        <taxon>Heteroderinae</taxon>
        <taxon>Heterodera</taxon>
    </lineage>
</organism>
<keyword evidence="3" id="KW-1185">Reference proteome</keyword>
<name>A0ABD2I853_9BILA</name>
<gene>
    <name evidence="2" type="ORF">niasHT_036286</name>
</gene>
<reference evidence="2 3" key="1">
    <citation type="submission" date="2024-10" db="EMBL/GenBank/DDBJ databases">
        <authorList>
            <person name="Kim D."/>
        </authorList>
    </citation>
    <scope>NUCLEOTIDE SEQUENCE [LARGE SCALE GENOMIC DNA]</scope>
    <source>
        <strain evidence="2">BH-2024</strain>
    </source>
</reference>
<evidence type="ECO:0000313" key="3">
    <source>
        <dbReference type="Proteomes" id="UP001620626"/>
    </source>
</evidence>